<dbReference type="PROSITE" id="PS50053">
    <property type="entry name" value="UBIQUITIN_2"/>
    <property type="match status" value="1"/>
</dbReference>
<dbReference type="HOGENOM" id="CLU_069635_2_1_1"/>
<dbReference type="CDD" id="cd01791">
    <property type="entry name" value="Ubl_UBL5"/>
    <property type="match status" value="1"/>
</dbReference>
<dbReference type="PANTHER" id="PTHR12509:SF9">
    <property type="entry name" value="SPERM FLAGELLAR PROTEIN 1 ISOFORM X1"/>
    <property type="match status" value="1"/>
</dbReference>
<dbReference type="AlphaFoldDB" id="F0WN34"/>
<reference evidence="4" key="2">
    <citation type="submission" date="2011-02" db="EMBL/GenBank/DDBJ databases">
        <authorList>
            <person name="MacLean D."/>
        </authorList>
    </citation>
    <scope>NUCLEOTIDE SEQUENCE</scope>
</reference>
<protein>
    <submittedName>
        <fullName evidence="4">Sporangia induced sperm flagellar protein putative</fullName>
    </submittedName>
</protein>
<feature type="region of interest" description="Disordered" evidence="1">
    <location>
        <begin position="116"/>
        <end position="193"/>
    </location>
</feature>
<dbReference type="InterPro" id="IPR036872">
    <property type="entry name" value="CH_dom_sf"/>
</dbReference>
<keyword evidence="4" id="KW-0969">Cilium</keyword>
<dbReference type="Pfam" id="PF06294">
    <property type="entry name" value="CH_2"/>
    <property type="match status" value="1"/>
</dbReference>
<evidence type="ECO:0000256" key="1">
    <source>
        <dbReference type="SAM" id="MobiDB-lite"/>
    </source>
</evidence>
<dbReference type="InterPro" id="IPR052111">
    <property type="entry name" value="Spermatogenesis_Ciliary_MAP"/>
</dbReference>
<dbReference type="SUPFAM" id="SSF47576">
    <property type="entry name" value="Calponin-homology domain, CH-domain"/>
    <property type="match status" value="1"/>
</dbReference>
<evidence type="ECO:0000259" key="2">
    <source>
        <dbReference type="PROSITE" id="PS50021"/>
    </source>
</evidence>
<dbReference type="Gene3D" id="1.10.418.10">
    <property type="entry name" value="Calponin-like domain"/>
    <property type="match status" value="1"/>
</dbReference>
<dbReference type="SUPFAM" id="SSF54236">
    <property type="entry name" value="Ubiquitin-like"/>
    <property type="match status" value="1"/>
</dbReference>
<dbReference type="GO" id="GO:0051493">
    <property type="term" value="P:regulation of cytoskeleton organization"/>
    <property type="evidence" value="ECO:0007669"/>
    <property type="project" value="TreeGrafter"/>
</dbReference>
<dbReference type="InterPro" id="IPR029071">
    <property type="entry name" value="Ubiquitin-like_domsf"/>
</dbReference>
<sequence>MNVSLDDATLQRVYAWIDEIPLSRPKKNISRDFSDGILVAEVIAYYFPKMVQMHNYSAANAIKQKQYNWNTLHRKVLKRLHIVLSKEDIDDLVQCRNGAIEQLLIKLQLKIASYQEHRSSRKNDEQDEDSGKEDGDCLHKASNGRDSGSLTDIASRLDSPTPSNSNASISAPNRCDRNSLELKSAESRAQETLREKEQTITELQETNQILELKIQKLEQLVRLKDGDMIEVILNDRLGKKVRVKCNEDDTVGDLKKLVAAQVGTRPEKIRIQKWYTIYKDHITLEDYEIHDGMGLELYYT</sequence>
<feature type="domain" description="Ubiquitin-like" evidence="3">
    <location>
        <begin position="229"/>
        <end position="300"/>
    </location>
</feature>
<dbReference type="GO" id="GO:0008017">
    <property type="term" value="F:microtubule binding"/>
    <property type="evidence" value="ECO:0007669"/>
    <property type="project" value="TreeGrafter"/>
</dbReference>
<dbReference type="FunFam" id="3.10.20.90:FF:000054">
    <property type="entry name" value="Ubiquitin-like protein 5"/>
    <property type="match status" value="1"/>
</dbReference>
<evidence type="ECO:0000313" key="4">
    <source>
        <dbReference type="EMBL" id="CCA22721.1"/>
    </source>
</evidence>
<dbReference type="EMBL" id="FR824210">
    <property type="protein sequence ID" value="CCA22721.1"/>
    <property type="molecule type" value="Genomic_DNA"/>
</dbReference>
<feature type="compositionally biased region" description="Low complexity" evidence="1">
    <location>
        <begin position="159"/>
        <end position="173"/>
    </location>
</feature>
<gene>
    <name evidence="4" type="primary">AlNc14C165G7866</name>
    <name evidence="4" type="ORF">ALNC14_088640</name>
</gene>
<keyword evidence="4" id="KW-0282">Flagellum</keyword>
<organism evidence="4">
    <name type="scientific">Albugo laibachii Nc14</name>
    <dbReference type="NCBI Taxonomy" id="890382"/>
    <lineage>
        <taxon>Eukaryota</taxon>
        <taxon>Sar</taxon>
        <taxon>Stramenopiles</taxon>
        <taxon>Oomycota</taxon>
        <taxon>Peronosporomycetes</taxon>
        <taxon>Albuginales</taxon>
        <taxon>Albuginaceae</taxon>
        <taxon>Albugo</taxon>
    </lineage>
</organism>
<dbReference type="InterPro" id="IPR001715">
    <property type="entry name" value="CH_dom"/>
</dbReference>
<accession>F0WN34</accession>
<dbReference type="InterPro" id="IPR000626">
    <property type="entry name" value="Ubiquitin-like_dom"/>
</dbReference>
<keyword evidence="4" id="KW-0966">Cell projection</keyword>
<evidence type="ECO:0000259" key="3">
    <source>
        <dbReference type="PROSITE" id="PS50053"/>
    </source>
</evidence>
<feature type="domain" description="Calponin-homology (CH)" evidence="2">
    <location>
        <begin position="7"/>
        <end position="112"/>
    </location>
</feature>
<dbReference type="GO" id="GO:0005930">
    <property type="term" value="C:axoneme"/>
    <property type="evidence" value="ECO:0007669"/>
    <property type="project" value="TreeGrafter"/>
</dbReference>
<dbReference type="PANTHER" id="PTHR12509">
    <property type="entry name" value="SPERMATOGENESIS-ASSOCIATED 4-RELATED"/>
    <property type="match status" value="1"/>
</dbReference>
<dbReference type="PROSITE" id="PS50021">
    <property type="entry name" value="CH"/>
    <property type="match status" value="1"/>
</dbReference>
<proteinExistence type="predicted"/>
<name>F0WN34_9STRA</name>
<dbReference type="Gene3D" id="3.10.20.90">
    <property type="entry name" value="Phosphatidylinositol 3-kinase Catalytic Subunit, Chain A, domain 1"/>
    <property type="match status" value="1"/>
</dbReference>
<dbReference type="InterPro" id="IPR010441">
    <property type="entry name" value="CH_2"/>
</dbReference>
<reference evidence="4" key="1">
    <citation type="journal article" date="2011" name="PLoS Biol.">
        <title>Gene gain and loss during evolution of obligate parasitism in the white rust pathogen of Arabidopsis thaliana.</title>
        <authorList>
            <person name="Kemen E."/>
            <person name="Gardiner A."/>
            <person name="Schultz-Larsen T."/>
            <person name="Kemen A.C."/>
            <person name="Balmuth A.L."/>
            <person name="Robert-Seilaniantz A."/>
            <person name="Bailey K."/>
            <person name="Holub E."/>
            <person name="Studholme D.J."/>
            <person name="Maclean D."/>
            <person name="Jones J.D."/>
        </authorList>
    </citation>
    <scope>NUCLEOTIDE SEQUENCE</scope>
</reference>
<dbReference type="FunFam" id="1.10.418.10:FF:000059">
    <property type="entry name" value="RIKEN cDNA 6430531B16 gene"/>
    <property type="match status" value="1"/>
</dbReference>
<feature type="compositionally biased region" description="Basic and acidic residues" evidence="1">
    <location>
        <begin position="174"/>
        <end position="193"/>
    </location>
</feature>